<dbReference type="STRING" id="41688.A0A2N3NES2"/>
<dbReference type="InterPro" id="IPR029063">
    <property type="entry name" value="SAM-dependent_MTases_sf"/>
</dbReference>
<dbReference type="Gene3D" id="3.40.50.150">
    <property type="entry name" value="Vaccinia Virus protein VP39"/>
    <property type="match status" value="1"/>
</dbReference>
<dbReference type="InterPro" id="IPR041698">
    <property type="entry name" value="Methyltransf_25"/>
</dbReference>
<dbReference type="VEuPathDB" id="FungiDB:jhhlp_002692"/>
<evidence type="ECO:0000259" key="2">
    <source>
        <dbReference type="Pfam" id="PF13649"/>
    </source>
</evidence>
<protein>
    <recommendedName>
        <fullName evidence="2">Methyltransferase domain-containing protein</fullName>
    </recommendedName>
</protein>
<comment type="caution">
    <text evidence="3">The sequence shown here is derived from an EMBL/GenBank/DDBJ whole genome shotgun (WGS) entry which is preliminary data.</text>
</comment>
<proteinExistence type="inferred from homology"/>
<evidence type="ECO:0000313" key="3">
    <source>
        <dbReference type="EMBL" id="PKS10934.1"/>
    </source>
</evidence>
<dbReference type="CDD" id="cd02440">
    <property type="entry name" value="AdoMet_MTases"/>
    <property type="match status" value="1"/>
</dbReference>
<dbReference type="InParanoid" id="A0A2N3NES2"/>
<keyword evidence="4" id="KW-1185">Reference proteome</keyword>
<dbReference type="Proteomes" id="UP000233524">
    <property type="component" value="Unassembled WGS sequence"/>
</dbReference>
<dbReference type="SUPFAM" id="SSF53335">
    <property type="entry name" value="S-adenosyl-L-methionine-dependent methyltransferases"/>
    <property type="match status" value="1"/>
</dbReference>
<dbReference type="PANTHER" id="PTHR43591">
    <property type="entry name" value="METHYLTRANSFERASE"/>
    <property type="match status" value="1"/>
</dbReference>
<accession>A0A2N3NES2</accession>
<dbReference type="PANTHER" id="PTHR43591:SF110">
    <property type="entry name" value="RHODANESE DOMAIN-CONTAINING PROTEIN"/>
    <property type="match status" value="1"/>
</dbReference>
<comment type="similarity">
    <text evidence="1">Belongs to the methyltransferase superfamily. LaeA methyltransferase family.</text>
</comment>
<reference evidence="3 4" key="1">
    <citation type="journal article" date="2017" name="G3 (Bethesda)">
        <title>First Draft Genome Sequence of the Pathogenic Fungus Lomentospora prolificans (Formerly Scedosporium prolificans).</title>
        <authorList>
            <person name="Luo R."/>
            <person name="Zimin A."/>
            <person name="Workman R."/>
            <person name="Fan Y."/>
            <person name="Pertea G."/>
            <person name="Grossman N."/>
            <person name="Wear M.P."/>
            <person name="Jia B."/>
            <person name="Miller H."/>
            <person name="Casadevall A."/>
            <person name="Timp W."/>
            <person name="Zhang S.X."/>
            <person name="Salzberg S.L."/>
        </authorList>
    </citation>
    <scope>NUCLEOTIDE SEQUENCE [LARGE SCALE GENOMIC DNA]</scope>
    <source>
        <strain evidence="3 4">JHH-5317</strain>
    </source>
</reference>
<evidence type="ECO:0000313" key="4">
    <source>
        <dbReference type="Proteomes" id="UP000233524"/>
    </source>
</evidence>
<feature type="domain" description="Methyltransferase" evidence="2">
    <location>
        <begin position="60"/>
        <end position="163"/>
    </location>
</feature>
<evidence type="ECO:0000256" key="1">
    <source>
        <dbReference type="ARBA" id="ARBA00038158"/>
    </source>
</evidence>
<dbReference type="Pfam" id="PF13649">
    <property type="entry name" value="Methyltransf_25"/>
    <property type="match status" value="1"/>
</dbReference>
<dbReference type="EMBL" id="NLAX01000008">
    <property type="protein sequence ID" value="PKS10934.1"/>
    <property type="molecule type" value="Genomic_DNA"/>
</dbReference>
<sequence length="190" mass="21050">MTDVPAQQPPPDLKARIKTSYDAIAETYNKWTTQHSDVRVRYLSKLFDLLPADSPRPLRILELGCGAGEPSTKLLASRPNVQVVGNDISSAQVAMARVNAQTWELGEGSSVEFIEGDMADLTVLDFEKGSLDGVVALYSLIHLPREEQTVMLGRINRWLKPGGLLMGNFSEGEAEGIVMEEWLDEKGWMF</sequence>
<name>A0A2N3NES2_9PEZI</name>
<gene>
    <name evidence="3" type="ORF">jhhlp_002692</name>
</gene>
<dbReference type="OrthoDB" id="10004862at2759"/>
<organism evidence="3 4">
    <name type="scientific">Lomentospora prolificans</name>
    <dbReference type="NCBI Taxonomy" id="41688"/>
    <lineage>
        <taxon>Eukaryota</taxon>
        <taxon>Fungi</taxon>
        <taxon>Dikarya</taxon>
        <taxon>Ascomycota</taxon>
        <taxon>Pezizomycotina</taxon>
        <taxon>Sordariomycetes</taxon>
        <taxon>Hypocreomycetidae</taxon>
        <taxon>Microascales</taxon>
        <taxon>Microascaceae</taxon>
        <taxon>Lomentospora</taxon>
    </lineage>
</organism>
<dbReference type="AlphaFoldDB" id="A0A2N3NES2"/>